<feature type="transmembrane region" description="Helical" evidence="1">
    <location>
        <begin position="174"/>
        <end position="191"/>
    </location>
</feature>
<name>A0A432WBN1_9GAMM</name>
<reference evidence="2 3" key="1">
    <citation type="journal article" date="2011" name="Front. Microbiol.">
        <title>Genomic signatures of strain selection and enhancement in Bacillus atrophaeus var. globigii, a historical biowarfare simulant.</title>
        <authorList>
            <person name="Gibbons H.S."/>
            <person name="Broomall S.M."/>
            <person name="McNew L.A."/>
            <person name="Daligault H."/>
            <person name="Chapman C."/>
            <person name="Bruce D."/>
            <person name="Karavis M."/>
            <person name="Krepps M."/>
            <person name="McGregor P.A."/>
            <person name="Hong C."/>
            <person name="Park K.H."/>
            <person name="Akmal A."/>
            <person name="Feldman A."/>
            <person name="Lin J.S."/>
            <person name="Chang W.E."/>
            <person name="Higgs B.W."/>
            <person name="Demirev P."/>
            <person name="Lindquist J."/>
            <person name="Liem A."/>
            <person name="Fochler E."/>
            <person name="Read T.D."/>
            <person name="Tapia R."/>
            <person name="Johnson S."/>
            <person name="Bishop-Lilly K.A."/>
            <person name="Detter C."/>
            <person name="Han C."/>
            <person name="Sozhamannan S."/>
            <person name="Rosenzweig C.N."/>
            <person name="Skowronski E.W."/>
        </authorList>
    </citation>
    <scope>NUCLEOTIDE SEQUENCE [LARGE SCALE GENOMIC DNA]</scope>
    <source>
        <strain evidence="2 3">GYP-17</strain>
    </source>
</reference>
<feature type="transmembrane region" description="Helical" evidence="1">
    <location>
        <begin position="39"/>
        <end position="59"/>
    </location>
</feature>
<evidence type="ECO:0000313" key="2">
    <source>
        <dbReference type="EMBL" id="RUO29491.1"/>
    </source>
</evidence>
<dbReference type="PANTHER" id="PTHR40031:SF1">
    <property type="entry name" value="MEMBRANE-BOUND METAL-DEPENDENT HYDROLASE"/>
    <property type="match status" value="1"/>
</dbReference>
<keyword evidence="3" id="KW-1185">Reference proteome</keyword>
<keyword evidence="1" id="KW-1133">Transmembrane helix</keyword>
<keyword evidence="1" id="KW-0472">Membrane</keyword>
<organism evidence="2 3">
    <name type="scientific">Aliidiomarina sanyensis</name>
    <dbReference type="NCBI Taxonomy" id="1249555"/>
    <lineage>
        <taxon>Bacteria</taxon>
        <taxon>Pseudomonadati</taxon>
        <taxon>Pseudomonadota</taxon>
        <taxon>Gammaproteobacteria</taxon>
        <taxon>Alteromonadales</taxon>
        <taxon>Idiomarinaceae</taxon>
        <taxon>Aliidiomarina</taxon>
    </lineage>
</organism>
<dbReference type="Pfam" id="PF04307">
    <property type="entry name" value="YdjM"/>
    <property type="match status" value="1"/>
</dbReference>
<proteinExistence type="predicted"/>
<comment type="caution">
    <text evidence="2">The sequence shown here is derived from an EMBL/GenBank/DDBJ whole genome shotgun (WGS) entry which is preliminary data.</text>
</comment>
<protein>
    <recommendedName>
        <fullName evidence="4">Metal-dependent hydrolase</fullName>
    </recommendedName>
</protein>
<dbReference type="InterPro" id="IPR053170">
    <property type="entry name" value="Transcription_regulator"/>
</dbReference>
<evidence type="ECO:0000256" key="1">
    <source>
        <dbReference type="SAM" id="Phobius"/>
    </source>
</evidence>
<evidence type="ECO:0008006" key="4">
    <source>
        <dbReference type="Google" id="ProtNLM"/>
    </source>
</evidence>
<feature type="transmembrane region" description="Helical" evidence="1">
    <location>
        <begin position="105"/>
        <end position="124"/>
    </location>
</feature>
<dbReference type="RefSeq" id="WP_126777400.1">
    <property type="nucleotide sequence ID" value="NZ_PIPM01000011.1"/>
</dbReference>
<gene>
    <name evidence="2" type="ORF">CWE11_09595</name>
</gene>
<feature type="transmembrane region" description="Helical" evidence="1">
    <location>
        <begin position="71"/>
        <end position="93"/>
    </location>
</feature>
<dbReference type="PANTHER" id="PTHR40031">
    <property type="entry name" value="HYPOTHETICAL MEMBRANE SPANNING PROTEIN"/>
    <property type="match status" value="1"/>
</dbReference>
<evidence type="ECO:0000313" key="3">
    <source>
        <dbReference type="Proteomes" id="UP000288405"/>
    </source>
</evidence>
<sequence>MDPVTHAALGALAGVGVQRLHARKTHRLQKVTSMTPGQALWIGAGAGLFPDIDILTFLIDPLAYHALWHGTYTHSLLLAPLWAGLYAFGIYSLFHYFQRSKARELPAFGLLFMVSLLGILSHIGADLLTAWDVGIGYPLFDQRLSFGLLFVIDPIFTATLLFALWGIWRQRKHIVIPALIGAIAWIAFAHVQKENAQAIGDAALPEQTHIHAWPQPFSVFHWLLIQERDNGYAVAYVRTQANSPLQWPLHWMRQTATAYKPTDSLIWEVHLTTPHAQARSVWEHQEFAMVRAFMTYPIYWETDADGCVWFTDLLFVLPTQPPPFLYGGCWEDRQVRVERQHIAPPWSEH</sequence>
<accession>A0A432WBN1</accession>
<feature type="transmembrane region" description="Helical" evidence="1">
    <location>
        <begin position="144"/>
        <end position="167"/>
    </location>
</feature>
<dbReference type="Proteomes" id="UP000288405">
    <property type="component" value="Unassembled WGS sequence"/>
</dbReference>
<keyword evidence="1" id="KW-0812">Transmembrane</keyword>
<dbReference type="EMBL" id="PIPM01000011">
    <property type="protein sequence ID" value="RUO29491.1"/>
    <property type="molecule type" value="Genomic_DNA"/>
</dbReference>
<dbReference type="AlphaFoldDB" id="A0A432WBN1"/>
<dbReference type="OrthoDB" id="9781927at2"/>
<dbReference type="InterPro" id="IPR007404">
    <property type="entry name" value="YdjM-like"/>
</dbReference>